<dbReference type="Proteomes" id="UP001259347">
    <property type="component" value="Unassembled WGS sequence"/>
</dbReference>
<dbReference type="RefSeq" id="WP_310018985.1">
    <property type="nucleotide sequence ID" value="NZ_JAVDUM010000005.1"/>
</dbReference>
<accession>A0ABU1SB51</accession>
<gene>
    <name evidence="1" type="ORF">J2Y69_001424</name>
</gene>
<dbReference type="InterPro" id="IPR006311">
    <property type="entry name" value="TAT_signal"/>
</dbReference>
<organism evidence="1 2">
    <name type="scientific">Microbacterium resistens</name>
    <dbReference type="NCBI Taxonomy" id="156977"/>
    <lineage>
        <taxon>Bacteria</taxon>
        <taxon>Bacillati</taxon>
        <taxon>Actinomycetota</taxon>
        <taxon>Actinomycetes</taxon>
        <taxon>Micrococcales</taxon>
        <taxon>Microbacteriaceae</taxon>
        <taxon>Microbacterium</taxon>
    </lineage>
</organism>
<reference evidence="1 2" key="1">
    <citation type="submission" date="2023-07" db="EMBL/GenBank/DDBJ databases">
        <title>Sorghum-associated microbial communities from plants grown in Nebraska, USA.</title>
        <authorList>
            <person name="Schachtman D."/>
        </authorList>
    </citation>
    <scope>NUCLEOTIDE SEQUENCE [LARGE SCALE GENOMIC DNA]</scope>
    <source>
        <strain evidence="1 2">2980</strain>
    </source>
</reference>
<comment type="caution">
    <text evidence="1">The sequence shown here is derived from an EMBL/GenBank/DDBJ whole genome shotgun (WGS) entry which is preliminary data.</text>
</comment>
<name>A0ABU1SB51_9MICO</name>
<sequence>MMKDSNVNRRTVLKGTAWSVPIIIASTAVPHSAASTVSVDLTAVARLPNEPRNGTHDGYPYWQGPRVLSFTMTYTNNGPDALPPGGTITFGLPFAVIWGDATIISDPSGLSPVFIGTGSEQISDSPLAYRKVYSYAVPVSIAAGMSFSITFQVPLNDTSNTATNSLSARTTASFSVGTSGATDIDPSNNTGYSNRYALFNNVNAG</sequence>
<dbReference type="PROSITE" id="PS51318">
    <property type="entry name" value="TAT"/>
    <property type="match status" value="1"/>
</dbReference>
<evidence type="ECO:0008006" key="3">
    <source>
        <dbReference type="Google" id="ProtNLM"/>
    </source>
</evidence>
<evidence type="ECO:0000313" key="2">
    <source>
        <dbReference type="Proteomes" id="UP001259347"/>
    </source>
</evidence>
<proteinExistence type="predicted"/>
<keyword evidence="2" id="KW-1185">Reference proteome</keyword>
<dbReference type="EMBL" id="JAVDUM010000005">
    <property type="protein sequence ID" value="MDR6866825.1"/>
    <property type="molecule type" value="Genomic_DNA"/>
</dbReference>
<evidence type="ECO:0000313" key="1">
    <source>
        <dbReference type="EMBL" id="MDR6866825.1"/>
    </source>
</evidence>
<protein>
    <recommendedName>
        <fullName evidence="3">DUF11 domain-containing protein</fullName>
    </recommendedName>
</protein>